<evidence type="ECO:0000256" key="2">
    <source>
        <dbReference type="ARBA" id="ARBA00007639"/>
    </source>
</evidence>
<dbReference type="PANTHER" id="PTHR30036">
    <property type="entry name" value="D-XYLOSE-BINDING PERIPLASMIC PROTEIN"/>
    <property type="match status" value="1"/>
</dbReference>
<accession>B1ZU45</accession>
<dbReference type="SUPFAM" id="SSF53822">
    <property type="entry name" value="Periplasmic binding protein-like I"/>
    <property type="match status" value="1"/>
</dbReference>
<gene>
    <name evidence="4" type="ordered locus">Oter_3333</name>
</gene>
<comment type="subcellular location">
    <subcellularLocation>
        <location evidence="1">Cell envelope</location>
    </subcellularLocation>
</comment>
<protein>
    <submittedName>
        <fullName evidence="4">Periplasmic binding protein/LacI transcriptional regulator</fullName>
    </submittedName>
</protein>
<dbReference type="Pfam" id="PF13407">
    <property type="entry name" value="Peripla_BP_4"/>
    <property type="match status" value="1"/>
</dbReference>
<dbReference type="Proteomes" id="UP000007013">
    <property type="component" value="Chromosome"/>
</dbReference>
<proteinExistence type="inferred from homology"/>
<dbReference type="InterPro" id="IPR050555">
    <property type="entry name" value="Bact_Solute-Bind_Prot2"/>
</dbReference>
<sequence>MAMSLRLAAVFAACCWVPLTGYAGPRVGVLLKDRLPGFWVYAEQGAVETGEQLGAEVIVKAPPSVLDVGFQPRLLAALATQNLDALVVAPTNPDAVEAMVRELAGKGVKIVTLDTPFKDGVADVFVGADQAVIAAAAAQVFLELAKDGDEVALLRNNSLDRPVLLREQALRQAVQSRSGLVLHADVFASSEKNQEDQQAQLLLTQHPKIKAVFASATRGTLSTIRAIRQSGLVGKVKVVGFGTYLPDEAAQAFEDGILHGWVAQEPKDLGVQGVRAAVALAKGESVPAVVRPAFVLVTSDNFRSPEVQALRKP</sequence>
<dbReference type="Gene3D" id="3.40.50.2300">
    <property type="match status" value="2"/>
</dbReference>
<organism evidence="4 5">
    <name type="scientific">Opitutus terrae (strain DSM 11246 / JCM 15787 / PB90-1)</name>
    <dbReference type="NCBI Taxonomy" id="452637"/>
    <lineage>
        <taxon>Bacteria</taxon>
        <taxon>Pseudomonadati</taxon>
        <taxon>Verrucomicrobiota</taxon>
        <taxon>Opitutia</taxon>
        <taxon>Opitutales</taxon>
        <taxon>Opitutaceae</taxon>
        <taxon>Opitutus</taxon>
    </lineage>
</organism>
<dbReference type="KEGG" id="ote:Oter_3333"/>
<evidence type="ECO:0000313" key="5">
    <source>
        <dbReference type="Proteomes" id="UP000007013"/>
    </source>
</evidence>
<dbReference type="EMBL" id="CP001032">
    <property type="protein sequence ID" value="ACB76611.1"/>
    <property type="molecule type" value="Genomic_DNA"/>
</dbReference>
<dbReference type="InterPro" id="IPR025997">
    <property type="entry name" value="SBP_2_dom"/>
</dbReference>
<dbReference type="HOGENOM" id="CLU_037628_3_3_0"/>
<dbReference type="AlphaFoldDB" id="B1ZU45"/>
<reference evidence="4 5" key="1">
    <citation type="journal article" date="2011" name="J. Bacteriol.">
        <title>Genome sequence of the verrucomicrobium Opitutus terrae PB90-1, an abundant inhabitant of rice paddy soil ecosystems.</title>
        <authorList>
            <person name="van Passel M.W."/>
            <person name="Kant R."/>
            <person name="Palva A."/>
            <person name="Copeland A."/>
            <person name="Lucas S."/>
            <person name="Lapidus A."/>
            <person name="Glavina del Rio T."/>
            <person name="Pitluck S."/>
            <person name="Goltsman E."/>
            <person name="Clum A."/>
            <person name="Sun H."/>
            <person name="Schmutz J."/>
            <person name="Larimer F.W."/>
            <person name="Land M.L."/>
            <person name="Hauser L."/>
            <person name="Kyrpides N."/>
            <person name="Mikhailova N."/>
            <person name="Richardson P.P."/>
            <person name="Janssen P.H."/>
            <person name="de Vos W.M."/>
            <person name="Smidt H."/>
        </authorList>
    </citation>
    <scope>NUCLEOTIDE SEQUENCE [LARGE SCALE GENOMIC DNA]</scope>
    <source>
        <strain evidence="5">DSM 11246 / JCM 15787 / PB90-1</strain>
    </source>
</reference>
<dbReference type="GO" id="GO:0030246">
    <property type="term" value="F:carbohydrate binding"/>
    <property type="evidence" value="ECO:0007669"/>
    <property type="project" value="TreeGrafter"/>
</dbReference>
<comment type="similarity">
    <text evidence="2">Belongs to the bacterial solute-binding protein 2 family.</text>
</comment>
<evidence type="ECO:0000259" key="3">
    <source>
        <dbReference type="Pfam" id="PF13407"/>
    </source>
</evidence>
<dbReference type="STRING" id="452637.Oter_3333"/>
<dbReference type="PANTHER" id="PTHR30036:SF8">
    <property type="entry name" value="ABC-TYPE SUGAR TRANSPORT SYSTEM PERIPLASMIC COMPONENT-LIKE PROTEIN"/>
    <property type="match status" value="1"/>
</dbReference>
<feature type="domain" description="Periplasmic binding protein" evidence="3">
    <location>
        <begin position="27"/>
        <end position="284"/>
    </location>
</feature>
<evidence type="ECO:0000256" key="1">
    <source>
        <dbReference type="ARBA" id="ARBA00004196"/>
    </source>
</evidence>
<evidence type="ECO:0000313" key="4">
    <source>
        <dbReference type="EMBL" id="ACB76611.1"/>
    </source>
</evidence>
<dbReference type="GO" id="GO:0030288">
    <property type="term" value="C:outer membrane-bounded periplasmic space"/>
    <property type="evidence" value="ECO:0007669"/>
    <property type="project" value="TreeGrafter"/>
</dbReference>
<keyword evidence="5" id="KW-1185">Reference proteome</keyword>
<name>B1ZU45_OPITP</name>
<dbReference type="InterPro" id="IPR028082">
    <property type="entry name" value="Peripla_BP_I"/>
</dbReference>
<dbReference type="eggNOG" id="COG1879">
    <property type="taxonomic scope" value="Bacteria"/>
</dbReference>